<dbReference type="InterPro" id="IPR007573">
    <property type="entry name" value="QWRF"/>
</dbReference>
<feature type="region of interest" description="Disordered" evidence="2">
    <location>
        <begin position="289"/>
        <end position="312"/>
    </location>
</feature>
<feature type="region of interest" description="Disordered" evidence="2">
    <location>
        <begin position="125"/>
        <end position="158"/>
    </location>
</feature>
<feature type="region of interest" description="Disordered" evidence="2">
    <location>
        <begin position="1"/>
        <end position="62"/>
    </location>
</feature>
<dbReference type="Proteomes" id="UP001327560">
    <property type="component" value="Chromosome 4"/>
</dbReference>
<evidence type="ECO:0000313" key="3">
    <source>
        <dbReference type="EMBL" id="WOL04872.1"/>
    </source>
</evidence>
<dbReference type="GO" id="GO:0008017">
    <property type="term" value="F:microtubule binding"/>
    <property type="evidence" value="ECO:0007669"/>
    <property type="project" value="TreeGrafter"/>
</dbReference>
<protein>
    <recommendedName>
        <fullName evidence="5">QWRF motif-containing protein 3</fullName>
    </recommendedName>
</protein>
<feature type="region of interest" description="Disordered" evidence="2">
    <location>
        <begin position="215"/>
        <end position="244"/>
    </location>
</feature>
<dbReference type="Pfam" id="PF04484">
    <property type="entry name" value="QWRF"/>
    <property type="match status" value="1"/>
</dbReference>
<accession>A0AAQ3KAI0</accession>
<keyword evidence="4" id="KW-1185">Reference proteome</keyword>
<comment type="similarity">
    <text evidence="1">Belongs to the QWRF family.</text>
</comment>
<organism evidence="3 4">
    <name type="scientific">Canna indica</name>
    <name type="common">Indian-shot</name>
    <dbReference type="NCBI Taxonomy" id="4628"/>
    <lineage>
        <taxon>Eukaryota</taxon>
        <taxon>Viridiplantae</taxon>
        <taxon>Streptophyta</taxon>
        <taxon>Embryophyta</taxon>
        <taxon>Tracheophyta</taxon>
        <taxon>Spermatophyta</taxon>
        <taxon>Magnoliopsida</taxon>
        <taxon>Liliopsida</taxon>
        <taxon>Zingiberales</taxon>
        <taxon>Cannaceae</taxon>
        <taxon>Canna</taxon>
    </lineage>
</organism>
<dbReference type="EMBL" id="CP136893">
    <property type="protein sequence ID" value="WOL04872.1"/>
    <property type="molecule type" value="Genomic_DNA"/>
</dbReference>
<evidence type="ECO:0000313" key="4">
    <source>
        <dbReference type="Proteomes" id="UP001327560"/>
    </source>
</evidence>
<gene>
    <name evidence="3" type="ORF">Cni_G13594</name>
</gene>
<name>A0AAQ3KAI0_9LILI</name>
<dbReference type="GO" id="GO:0051225">
    <property type="term" value="P:spindle assembly"/>
    <property type="evidence" value="ECO:0007669"/>
    <property type="project" value="TreeGrafter"/>
</dbReference>
<dbReference type="PANTHER" id="PTHR31807">
    <property type="entry name" value="AUGMIN FAMILY MEMBER"/>
    <property type="match status" value="1"/>
</dbReference>
<reference evidence="3 4" key="1">
    <citation type="submission" date="2023-10" db="EMBL/GenBank/DDBJ databases">
        <title>Chromosome-scale genome assembly provides insights into flower coloration mechanisms of Canna indica.</title>
        <authorList>
            <person name="Li C."/>
        </authorList>
    </citation>
    <scope>NUCLEOTIDE SEQUENCE [LARGE SCALE GENOMIC DNA]</scope>
    <source>
        <tissue evidence="3">Flower</tissue>
    </source>
</reference>
<proteinExistence type="inferred from homology"/>
<dbReference type="GO" id="GO:0005737">
    <property type="term" value="C:cytoplasm"/>
    <property type="evidence" value="ECO:0007669"/>
    <property type="project" value="TreeGrafter"/>
</dbReference>
<dbReference type="PANTHER" id="PTHR31807:SF31">
    <property type="entry name" value="QWRF MOTIF PROTEIN (DUF566)-RELATED"/>
    <property type="match status" value="1"/>
</dbReference>
<sequence length="513" mass="57175">MEKHTPPWRTKTKSHEKTSSHSLFSPSSPNAAARPLATLHRRSPVSDAVPKRRSTDPSSSSSSALVVLWPSASVAPSKSLSLADHLSKDRLGDLQVDSKKNGESRSLYRSAVSIGSSQSIIRQRSCSEYSTRLQQDEVDEDDKRKKNMNKYRSKGGSPIIIGGSTRYIGEVIRLPPSPRSGSSTPSSVLSSRSLVLRRGKADLGLDFPISELDRDRSETKIPSRKLNLQNREDQLRKPTRTSSSPLIAYGSRTARWVRSPVVDGEAKEEKGRNNSFISLGLDLFRRKWKETPSPSSPHAISSLKKGRAGDDGEHHQLRVMQNRLIQWRWVNVISEKVDLIKKADAQVTILSAWAGISNSQARVARKRVQLEKDKLHLKLIALLSSQLKALEEWSGMAQQHHSALSTTKDCLQAAVCRLPLADGAKGNPLLLMSALRYATDLVLTSRTTISRITDMHGQKTVSQLVELRQVVSRERVFLQECFHLLSFMSSLQIQEQSLKCQLIQLHALAEKKQ</sequence>
<dbReference type="GO" id="GO:0005880">
    <property type="term" value="C:nuclear microtubule"/>
    <property type="evidence" value="ECO:0007669"/>
    <property type="project" value="TreeGrafter"/>
</dbReference>
<evidence type="ECO:0000256" key="1">
    <source>
        <dbReference type="ARBA" id="ARBA00010016"/>
    </source>
</evidence>
<dbReference type="AlphaFoldDB" id="A0AAQ3KAI0"/>
<evidence type="ECO:0008006" key="5">
    <source>
        <dbReference type="Google" id="ProtNLM"/>
    </source>
</evidence>
<evidence type="ECO:0000256" key="2">
    <source>
        <dbReference type="SAM" id="MobiDB-lite"/>
    </source>
</evidence>